<dbReference type="InterPro" id="IPR000261">
    <property type="entry name" value="EH_dom"/>
</dbReference>
<dbReference type="STRING" id="1314674.A0A0D7AYY5"/>
<evidence type="ECO:0000256" key="8">
    <source>
        <dbReference type="ARBA" id="ARBA00023136"/>
    </source>
</evidence>
<feature type="domain" description="EH" evidence="11">
    <location>
        <begin position="68"/>
        <end position="160"/>
    </location>
</feature>
<organism evidence="13 14">
    <name type="scientific">Cylindrobasidium torrendii FP15055 ss-10</name>
    <dbReference type="NCBI Taxonomy" id="1314674"/>
    <lineage>
        <taxon>Eukaryota</taxon>
        <taxon>Fungi</taxon>
        <taxon>Dikarya</taxon>
        <taxon>Basidiomycota</taxon>
        <taxon>Agaricomycotina</taxon>
        <taxon>Agaricomycetes</taxon>
        <taxon>Agaricomycetidae</taxon>
        <taxon>Agaricales</taxon>
        <taxon>Marasmiineae</taxon>
        <taxon>Physalacriaceae</taxon>
        <taxon>Cylindrobasidium</taxon>
    </lineage>
</organism>
<keyword evidence="5" id="KW-0813">Transport</keyword>
<dbReference type="PROSITE" id="PS50195">
    <property type="entry name" value="PX"/>
    <property type="match status" value="1"/>
</dbReference>
<reference evidence="13 14" key="1">
    <citation type="journal article" date="2015" name="Fungal Genet. Biol.">
        <title>Evolution of novel wood decay mechanisms in Agaricales revealed by the genome sequences of Fistulina hepatica and Cylindrobasidium torrendii.</title>
        <authorList>
            <person name="Floudas D."/>
            <person name="Held B.W."/>
            <person name="Riley R."/>
            <person name="Nagy L.G."/>
            <person name="Koehler G."/>
            <person name="Ransdell A.S."/>
            <person name="Younus H."/>
            <person name="Chow J."/>
            <person name="Chiniquy J."/>
            <person name="Lipzen A."/>
            <person name="Tritt A."/>
            <person name="Sun H."/>
            <person name="Haridas S."/>
            <person name="LaButti K."/>
            <person name="Ohm R.A."/>
            <person name="Kues U."/>
            <person name="Blanchette R.A."/>
            <person name="Grigoriev I.V."/>
            <person name="Minto R.E."/>
            <person name="Hibbett D.S."/>
        </authorList>
    </citation>
    <scope>NUCLEOTIDE SEQUENCE [LARGE SCALE GENOMIC DNA]</scope>
    <source>
        <strain evidence="13 14">FP15055 ss-10</strain>
    </source>
</reference>
<keyword evidence="7" id="KW-0653">Protein transport</keyword>
<keyword evidence="8" id="KW-0472">Membrane</keyword>
<feature type="region of interest" description="Disordered" evidence="10">
    <location>
        <begin position="187"/>
        <end position="224"/>
    </location>
</feature>
<dbReference type="AlphaFoldDB" id="A0A0D7AYY5"/>
<keyword evidence="9" id="KW-0175">Coiled coil</keyword>
<evidence type="ECO:0000256" key="1">
    <source>
        <dbReference type="ARBA" id="ARBA00004287"/>
    </source>
</evidence>
<dbReference type="InterPro" id="IPR001683">
    <property type="entry name" value="PX_dom"/>
</dbReference>
<dbReference type="Proteomes" id="UP000054007">
    <property type="component" value="Unassembled WGS sequence"/>
</dbReference>
<proteinExistence type="inferred from homology"/>
<dbReference type="Gene3D" id="1.10.238.10">
    <property type="entry name" value="EF-hand"/>
    <property type="match status" value="1"/>
</dbReference>
<dbReference type="GO" id="GO:0005768">
    <property type="term" value="C:endosome"/>
    <property type="evidence" value="ECO:0007669"/>
    <property type="project" value="TreeGrafter"/>
</dbReference>
<dbReference type="GO" id="GO:0005829">
    <property type="term" value="C:cytosol"/>
    <property type="evidence" value="ECO:0007669"/>
    <property type="project" value="GOC"/>
</dbReference>
<dbReference type="SMART" id="SM00312">
    <property type="entry name" value="PX"/>
    <property type="match status" value="1"/>
</dbReference>
<evidence type="ECO:0000259" key="11">
    <source>
        <dbReference type="PROSITE" id="PS50031"/>
    </source>
</evidence>
<dbReference type="Gene3D" id="3.30.1520.10">
    <property type="entry name" value="Phox-like domain"/>
    <property type="match status" value="1"/>
</dbReference>
<evidence type="ECO:0000256" key="6">
    <source>
        <dbReference type="ARBA" id="ARBA00022490"/>
    </source>
</evidence>
<gene>
    <name evidence="13" type="ORF">CYLTODRAFT_359731</name>
</gene>
<comment type="subcellular location">
    <subcellularLocation>
        <location evidence="2">Cytoplasm</location>
    </subcellularLocation>
    <subcellularLocation>
        <location evidence="1">Membrane</location>
        <topology evidence="1">Peripheral membrane protein</topology>
        <orientation evidence="1">Cytoplasmic side</orientation>
    </subcellularLocation>
</comment>
<keyword evidence="6" id="KW-0963">Cytoplasm</keyword>
<dbReference type="CDD" id="cd07597">
    <property type="entry name" value="BAR_SNX8"/>
    <property type="match status" value="1"/>
</dbReference>
<dbReference type="GO" id="GO:0006623">
    <property type="term" value="P:protein targeting to vacuole"/>
    <property type="evidence" value="ECO:0007669"/>
    <property type="project" value="TreeGrafter"/>
</dbReference>
<comment type="similarity">
    <text evidence="3">Belongs to the sorting nexin family.</text>
</comment>
<accession>A0A0D7AYY5</accession>
<dbReference type="PANTHER" id="PTHR47554:SF1">
    <property type="entry name" value="SORTING NEXIN MVP1"/>
    <property type="match status" value="1"/>
</dbReference>
<evidence type="ECO:0000313" key="14">
    <source>
        <dbReference type="Proteomes" id="UP000054007"/>
    </source>
</evidence>
<evidence type="ECO:0000256" key="5">
    <source>
        <dbReference type="ARBA" id="ARBA00022448"/>
    </source>
</evidence>
<evidence type="ECO:0000256" key="7">
    <source>
        <dbReference type="ARBA" id="ARBA00022927"/>
    </source>
</evidence>
<dbReference type="Pfam" id="PF00787">
    <property type="entry name" value="PX"/>
    <property type="match status" value="1"/>
</dbReference>
<dbReference type="GO" id="GO:0042147">
    <property type="term" value="P:retrograde transport, endosome to Golgi"/>
    <property type="evidence" value="ECO:0007669"/>
    <property type="project" value="InterPro"/>
</dbReference>
<sequence>MFNAPRPTHRYGAASTPNGFGNSFVDDNPLASSMYDSVDPWSAAPSPAPTPMPPASSVFSSVIAEATVPAIYNSAFSAVNPSNSVETSVGSLSRVLATSGLPAATVERIVNLVSNRPRVSKLEFFVALALVALAQAGKDVSVEQVAALSSQNTLPEPALDLESLTTSVSTFAPSNIRQSTAPARASIPSYADDPWNTGSRGLGSTLPPTPGEINGEPPRNGGLSSLAGTGLPVEWWKKQQTVAVAILGQHGFILNRYTLYQVTSELGVVSRRYSEFVYLWDVLTRRYPFRLFPALPPKRVGPDEQFLEQRRRGLQRCLNFIRNHPIIKEDAVLSTFLTVPSLEDWRKVTSVTLDEESAGKHIDKVEEMAIPSDLEDKIATVRARVTPLIDQWQRICMLSERMIKRREAAAVRDASFRRQLLPTHPALLSLSSSAPSSPISSNASIHSMANSIHSIMDVLHLPHTPHPPDATDNQGDLARLTNTVRTVVEVNEHCWRGDECELSNGVRAGMEQVAAHFQRHTELSELRTRVLLDTTLEALRSQRDLFVAVRELFIRHDRLSIDQVERLKRRVETTSLKMEGVRAQQKDGWEEEADRLASQVEKDQATITSQLNRRVFIRACLWHELRVVLHNRENTLLSVLLHAFTKEEMEFAEAVLSNWSSLSEGVAGMPTE</sequence>
<name>A0A0D7AYY5_9AGAR</name>
<dbReference type="OrthoDB" id="10064318at2759"/>
<evidence type="ECO:0000256" key="3">
    <source>
        <dbReference type="ARBA" id="ARBA00010883"/>
    </source>
</evidence>
<dbReference type="InterPro" id="IPR028662">
    <property type="entry name" value="SNX8/Mvp1"/>
</dbReference>
<feature type="coiled-coil region" evidence="9">
    <location>
        <begin position="564"/>
        <end position="606"/>
    </location>
</feature>
<evidence type="ECO:0000256" key="10">
    <source>
        <dbReference type="SAM" id="MobiDB-lite"/>
    </source>
</evidence>
<dbReference type="InterPro" id="IPR045734">
    <property type="entry name" value="Snx8_BAR_dom"/>
</dbReference>
<dbReference type="GO" id="GO:0016020">
    <property type="term" value="C:membrane"/>
    <property type="evidence" value="ECO:0007669"/>
    <property type="project" value="UniProtKB-SubCell"/>
</dbReference>
<dbReference type="Pfam" id="PF19566">
    <property type="entry name" value="Snx8_BAR_dom"/>
    <property type="match status" value="1"/>
</dbReference>
<protein>
    <recommendedName>
        <fullName evidence="4">Sorting nexin MVP1</fullName>
    </recommendedName>
</protein>
<evidence type="ECO:0000256" key="2">
    <source>
        <dbReference type="ARBA" id="ARBA00004496"/>
    </source>
</evidence>
<dbReference type="GO" id="GO:0032266">
    <property type="term" value="F:phosphatidylinositol-3-phosphate binding"/>
    <property type="evidence" value="ECO:0007669"/>
    <property type="project" value="TreeGrafter"/>
</dbReference>
<evidence type="ECO:0000256" key="9">
    <source>
        <dbReference type="SAM" id="Coils"/>
    </source>
</evidence>
<keyword evidence="14" id="KW-1185">Reference proteome</keyword>
<dbReference type="InterPro" id="IPR036871">
    <property type="entry name" value="PX_dom_sf"/>
</dbReference>
<dbReference type="PROSITE" id="PS50031">
    <property type="entry name" value="EH"/>
    <property type="match status" value="1"/>
</dbReference>
<dbReference type="PANTHER" id="PTHR47554">
    <property type="entry name" value="SORTING NEXIN MVP1"/>
    <property type="match status" value="1"/>
</dbReference>
<evidence type="ECO:0000256" key="4">
    <source>
        <dbReference type="ARBA" id="ARBA00014268"/>
    </source>
</evidence>
<dbReference type="SUPFAM" id="SSF64268">
    <property type="entry name" value="PX domain"/>
    <property type="match status" value="1"/>
</dbReference>
<evidence type="ECO:0000259" key="12">
    <source>
        <dbReference type="PROSITE" id="PS50195"/>
    </source>
</evidence>
<dbReference type="EMBL" id="KN880686">
    <property type="protein sequence ID" value="KIY63578.1"/>
    <property type="molecule type" value="Genomic_DNA"/>
</dbReference>
<evidence type="ECO:0000313" key="13">
    <source>
        <dbReference type="EMBL" id="KIY63578.1"/>
    </source>
</evidence>
<feature type="domain" description="PX" evidence="12">
    <location>
        <begin position="238"/>
        <end position="343"/>
    </location>
</feature>